<protein>
    <submittedName>
        <fullName evidence="2">Uncharacterized protein</fullName>
    </submittedName>
</protein>
<evidence type="ECO:0000313" key="2">
    <source>
        <dbReference type="EMBL" id="OHT14859.1"/>
    </source>
</evidence>
<dbReference type="VEuPathDB" id="TrichDB:TRFO_14829"/>
<accession>A0A1J4KUB3</accession>
<dbReference type="RefSeq" id="XP_068367995.1">
    <property type="nucleotide sequence ID" value="XM_068498039.1"/>
</dbReference>
<feature type="region of interest" description="Disordered" evidence="1">
    <location>
        <begin position="1"/>
        <end position="21"/>
    </location>
</feature>
<sequence>MTTNNQQDSQHFNSTSSNSSAHSFNSLVDFKNNVENYIRYSEARHAMSELYHGTPEEQWFLDEIMKCLVQLVNYQAGASLIKSLNDKLNYDYSIWNEAIFKSYLQLIKYGPGIDTLEKIINSKKQDTDTIRFIEDVLADLEKEKENNNFFLFFHKIIKIYKDEEFIKEILLSFDWINDPTGVKYLSIFTKYIPITEVSGIENFINSPEKYCDSEQNSSILTLLLSKENCEFVEKIMNSLCPILPQLIKSPFNYPLINQILDKANWKQLESVYVCFDNFLADVKEISSELEKLIVVLLSTMSFEFKCKFCEKHLYIFQTNTPKLKSILKCMEKKVSLITQKS</sequence>
<organism evidence="2 3">
    <name type="scientific">Tritrichomonas foetus</name>
    <dbReference type="NCBI Taxonomy" id="1144522"/>
    <lineage>
        <taxon>Eukaryota</taxon>
        <taxon>Metamonada</taxon>
        <taxon>Parabasalia</taxon>
        <taxon>Tritrichomonadida</taxon>
        <taxon>Tritrichomonadidae</taxon>
        <taxon>Tritrichomonas</taxon>
    </lineage>
</organism>
<dbReference type="Proteomes" id="UP000179807">
    <property type="component" value="Unassembled WGS sequence"/>
</dbReference>
<keyword evidence="3" id="KW-1185">Reference proteome</keyword>
<proteinExistence type="predicted"/>
<evidence type="ECO:0000313" key="3">
    <source>
        <dbReference type="Proteomes" id="UP000179807"/>
    </source>
</evidence>
<feature type="compositionally biased region" description="Low complexity" evidence="1">
    <location>
        <begin position="9"/>
        <end position="21"/>
    </location>
</feature>
<dbReference type="GeneID" id="94832743"/>
<evidence type="ECO:0000256" key="1">
    <source>
        <dbReference type="SAM" id="MobiDB-lite"/>
    </source>
</evidence>
<name>A0A1J4KUB3_9EUKA</name>
<dbReference type="AlphaFoldDB" id="A0A1J4KUB3"/>
<comment type="caution">
    <text evidence="2">The sequence shown here is derived from an EMBL/GenBank/DDBJ whole genome shotgun (WGS) entry which is preliminary data.</text>
</comment>
<dbReference type="EMBL" id="MLAK01000314">
    <property type="protein sequence ID" value="OHT14859.1"/>
    <property type="molecule type" value="Genomic_DNA"/>
</dbReference>
<gene>
    <name evidence="2" type="ORF">TRFO_14829</name>
</gene>
<reference evidence="2" key="1">
    <citation type="submission" date="2016-10" db="EMBL/GenBank/DDBJ databases">
        <authorList>
            <person name="Benchimol M."/>
            <person name="Almeida L.G."/>
            <person name="Vasconcelos A.T."/>
            <person name="Perreira-Neves A."/>
            <person name="Rosa I.A."/>
            <person name="Tasca T."/>
            <person name="Bogo M.R."/>
            <person name="de Souza W."/>
        </authorList>
    </citation>
    <scope>NUCLEOTIDE SEQUENCE [LARGE SCALE GENOMIC DNA]</scope>
    <source>
        <strain evidence="2">K</strain>
    </source>
</reference>